<dbReference type="InterPro" id="IPR003598">
    <property type="entry name" value="Ig_sub2"/>
</dbReference>
<keyword evidence="3" id="KW-0472">Membrane</keyword>
<keyword evidence="10" id="KW-1185">Reference proteome</keyword>
<dbReference type="GO" id="GO:0098609">
    <property type="term" value="P:cell-cell adhesion"/>
    <property type="evidence" value="ECO:0007669"/>
    <property type="project" value="TreeGrafter"/>
</dbReference>
<dbReference type="FunFam" id="2.60.40.10:FF:000028">
    <property type="entry name" value="Neuronal cell adhesion molecule"/>
    <property type="match status" value="1"/>
</dbReference>
<dbReference type="SUPFAM" id="SSF49265">
    <property type="entry name" value="Fibronectin type III"/>
    <property type="match status" value="2"/>
</dbReference>
<evidence type="ECO:0000313" key="10">
    <source>
        <dbReference type="Proteomes" id="UP000478052"/>
    </source>
</evidence>
<dbReference type="SMART" id="SM00408">
    <property type="entry name" value="IGc2"/>
    <property type="match status" value="3"/>
</dbReference>
<evidence type="ECO:0000256" key="2">
    <source>
        <dbReference type="ARBA" id="ARBA00022737"/>
    </source>
</evidence>
<dbReference type="InterPro" id="IPR003961">
    <property type="entry name" value="FN3_dom"/>
</dbReference>
<comment type="subcellular location">
    <subcellularLocation>
        <location evidence="1">Membrane</location>
    </subcellularLocation>
</comment>
<keyword evidence="4" id="KW-1015">Disulfide bond</keyword>
<accession>A0A6G0W5D7</accession>
<evidence type="ECO:0000256" key="5">
    <source>
        <dbReference type="ARBA" id="ARBA00023180"/>
    </source>
</evidence>
<dbReference type="SMART" id="SM00060">
    <property type="entry name" value="FN3"/>
    <property type="match status" value="3"/>
</dbReference>
<dbReference type="InterPro" id="IPR003599">
    <property type="entry name" value="Ig_sub"/>
</dbReference>
<feature type="domain" description="Ig-like" evidence="7">
    <location>
        <begin position="72"/>
        <end position="176"/>
    </location>
</feature>
<dbReference type="PANTHER" id="PTHR44170:SF54">
    <property type="entry name" value="FI24025P1"/>
    <property type="match status" value="1"/>
</dbReference>
<organism evidence="9 10">
    <name type="scientific">Aphis craccivora</name>
    <name type="common">Cowpea aphid</name>
    <dbReference type="NCBI Taxonomy" id="307492"/>
    <lineage>
        <taxon>Eukaryota</taxon>
        <taxon>Metazoa</taxon>
        <taxon>Ecdysozoa</taxon>
        <taxon>Arthropoda</taxon>
        <taxon>Hexapoda</taxon>
        <taxon>Insecta</taxon>
        <taxon>Pterygota</taxon>
        <taxon>Neoptera</taxon>
        <taxon>Paraneoptera</taxon>
        <taxon>Hemiptera</taxon>
        <taxon>Sternorrhyncha</taxon>
        <taxon>Aphidomorpha</taxon>
        <taxon>Aphidoidea</taxon>
        <taxon>Aphididae</taxon>
        <taxon>Aphidini</taxon>
        <taxon>Aphis</taxon>
        <taxon>Aphis</taxon>
    </lineage>
</organism>
<dbReference type="InterPro" id="IPR036179">
    <property type="entry name" value="Ig-like_dom_sf"/>
</dbReference>
<dbReference type="Proteomes" id="UP000478052">
    <property type="component" value="Unassembled WGS sequence"/>
</dbReference>
<dbReference type="InterPro" id="IPR013098">
    <property type="entry name" value="Ig_I-set"/>
</dbReference>
<keyword evidence="5" id="KW-0325">Glycoprotein</keyword>
<dbReference type="InterPro" id="IPR013783">
    <property type="entry name" value="Ig-like_fold"/>
</dbReference>
<dbReference type="OrthoDB" id="9355041at2759"/>
<dbReference type="EMBL" id="VUJU01009263">
    <property type="protein sequence ID" value="KAF0721218.1"/>
    <property type="molecule type" value="Genomic_DNA"/>
</dbReference>
<dbReference type="FunFam" id="2.60.40.10:FF:000004">
    <property type="entry name" value="DCC isoform 1"/>
    <property type="match status" value="2"/>
</dbReference>
<dbReference type="InterPro" id="IPR007110">
    <property type="entry name" value="Ig-like_dom"/>
</dbReference>
<dbReference type="SMART" id="SM00409">
    <property type="entry name" value="IG"/>
    <property type="match status" value="4"/>
</dbReference>
<reference evidence="9 10" key="1">
    <citation type="submission" date="2019-08" db="EMBL/GenBank/DDBJ databases">
        <title>Whole genome of Aphis craccivora.</title>
        <authorList>
            <person name="Voronova N.V."/>
            <person name="Shulinski R.S."/>
            <person name="Bandarenka Y.V."/>
            <person name="Zhorov D.G."/>
            <person name="Warner D."/>
        </authorList>
    </citation>
    <scope>NUCLEOTIDE SEQUENCE [LARGE SCALE GENOMIC DNA]</scope>
    <source>
        <strain evidence="9">180601</strain>
        <tissue evidence="9">Whole Body</tissue>
    </source>
</reference>
<evidence type="ECO:0000256" key="4">
    <source>
        <dbReference type="ARBA" id="ARBA00023157"/>
    </source>
</evidence>
<evidence type="ECO:0000256" key="6">
    <source>
        <dbReference type="ARBA" id="ARBA00023319"/>
    </source>
</evidence>
<feature type="domain" description="Fibronectin type-III" evidence="8">
    <location>
        <begin position="471"/>
        <end position="564"/>
    </location>
</feature>
<sequence>LHLQMFARMLHICLQELQLSGFFLFLIVSKRGFPSSRSTRLSMYNMDYSNKFSPGIGFLEVLHALTIRLIIPNQTSHVRFITEPMDIVTTAGKTVMLDCEADFNIFGKIPQYRWTLNGQTLDFIGDTRRSVLKNGSLLIKNIFNKNEKDISQGLEQYQCVAFGDIGSAVSRIATVTLARLSTFEKQPTDLRLLPGQTAYFSCVINAQPPPKITWFKDQSPLVIDARMTIFPSGALEIDDVHIEDNGAYWCNITGLDRYRLSDPGLLTIVENEDTIKRLKSPEFVAIPHSTIALEGSIVILDCTAVGNPRPKISWSKDGTLINVANLGTRFSIIGTGSLLITQVNKNDDGSYTCRAENHEDSADASANLEVYGKIPIKPLFIRKPKDTMVPEKEDITLECEIVGKPPPRVIWLKNGDKIKQDDYFKFINGTNLKISKLTTEDSGIFQCLASNSAGNIQSSAFLNIFHAGHLPPSPPRALKASLVLSRSATLTWINPLKPNGEILTYTILYQEEGSNRERLTNTSQTDITVNGLIPDKYYVFRVIAVTNFGVSDCSPHLKVMTKAEINLPEQHLNVSAKVISPTSIFVYWSKPEHGSKSLKEYKLFYMEDSTSEEQFFITNHTNHEISDLSPYTKYTIWVLAYNQDGPGMNSLKVVAITKPYVPSQPPQNIVIKAISSTEINIRWEHPPKSSQNGVIIGYKIRYKKPDRISSKDTITTAGDNLEYTISGLEKSSTYKVCLWTLNTVGLSPPSKWLTVLTFDNNVRKDTVPDAPTKFNEQNADYVSTVAAGPLVNQIATTREQTLTIVNTSESSNTIIPQIGLIKNVISLTKVHFQYW</sequence>
<gene>
    <name evidence="9" type="ORF">FWK35_00023734</name>
</gene>
<protein>
    <submittedName>
        <fullName evidence="9">Neogenin isoform X2</fullName>
    </submittedName>
</protein>
<evidence type="ECO:0000259" key="8">
    <source>
        <dbReference type="PROSITE" id="PS50853"/>
    </source>
</evidence>
<dbReference type="AlphaFoldDB" id="A0A6G0W5D7"/>
<feature type="domain" description="Fibronectin type-III" evidence="8">
    <location>
        <begin position="665"/>
        <end position="760"/>
    </location>
</feature>
<dbReference type="GO" id="GO:0016020">
    <property type="term" value="C:membrane"/>
    <property type="evidence" value="ECO:0007669"/>
    <property type="project" value="UniProtKB-SubCell"/>
</dbReference>
<feature type="non-terminal residue" evidence="9">
    <location>
        <position position="1"/>
    </location>
</feature>
<dbReference type="PROSITE" id="PS50835">
    <property type="entry name" value="IG_LIKE"/>
    <property type="match status" value="4"/>
</dbReference>
<evidence type="ECO:0000256" key="3">
    <source>
        <dbReference type="ARBA" id="ARBA00023136"/>
    </source>
</evidence>
<dbReference type="GO" id="GO:0030154">
    <property type="term" value="P:cell differentiation"/>
    <property type="evidence" value="ECO:0007669"/>
    <property type="project" value="UniProtKB-ARBA"/>
</dbReference>
<name>A0A6G0W5D7_APHCR</name>
<dbReference type="PROSITE" id="PS50853">
    <property type="entry name" value="FN3"/>
    <property type="match status" value="3"/>
</dbReference>
<dbReference type="Gene3D" id="2.60.40.10">
    <property type="entry name" value="Immunoglobulins"/>
    <property type="match status" value="7"/>
</dbReference>
<proteinExistence type="predicted"/>
<feature type="domain" description="Ig-like" evidence="7">
    <location>
        <begin position="378"/>
        <end position="463"/>
    </location>
</feature>
<dbReference type="Pfam" id="PF00041">
    <property type="entry name" value="fn3"/>
    <property type="match status" value="3"/>
</dbReference>
<dbReference type="InterPro" id="IPR036116">
    <property type="entry name" value="FN3_sf"/>
</dbReference>
<feature type="domain" description="Ig-like" evidence="7">
    <location>
        <begin position="178"/>
        <end position="261"/>
    </location>
</feature>
<keyword evidence="6" id="KW-0393">Immunoglobulin domain</keyword>
<evidence type="ECO:0000259" key="7">
    <source>
        <dbReference type="PROSITE" id="PS50835"/>
    </source>
</evidence>
<comment type="caution">
    <text evidence="9">The sequence shown here is derived from an EMBL/GenBank/DDBJ whole genome shotgun (WGS) entry which is preliminary data.</text>
</comment>
<dbReference type="SUPFAM" id="SSF48726">
    <property type="entry name" value="Immunoglobulin"/>
    <property type="match status" value="3"/>
</dbReference>
<keyword evidence="2" id="KW-0677">Repeat</keyword>
<dbReference type="PRINTS" id="PR00014">
    <property type="entry name" value="FNTYPEIII"/>
</dbReference>
<evidence type="ECO:0000313" key="9">
    <source>
        <dbReference type="EMBL" id="KAF0721218.1"/>
    </source>
</evidence>
<dbReference type="GO" id="GO:0009653">
    <property type="term" value="P:anatomical structure morphogenesis"/>
    <property type="evidence" value="ECO:0007669"/>
    <property type="project" value="UniProtKB-ARBA"/>
</dbReference>
<dbReference type="Pfam" id="PF07679">
    <property type="entry name" value="I-set"/>
    <property type="match status" value="3"/>
</dbReference>
<dbReference type="CDD" id="cd00063">
    <property type="entry name" value="FN3"/>
    <property type="match status" value="3"/>
</dbReference>
<feature type="domain" description="Fibronectin type-III" evidence="8">
    <location>
        <begin position="570"/>
        <end position="660"/>
    </location>
</feature>
<dbReference type="PANTHER" id="PTHR44170">
    <property type="entry name" value="PROTEIN SIDEKICK"/>
    <property type="match status" value="1"/>
</dbReference>
<evidence type="ECO:0000256" key="1">
    <source>
        <dbReference type="ARBA" id="ARBA00004370"/>
    </source>
</evidence>
<feature type="domain" description="Ig-like" evidence="7">
    <location>
        <begin position="281"/>
        <end position="369"/>
    </location>
</feature>